<keyword evidence="1" id="KW-1133">Transmembrane helix</keyword>
<dbReference type="AlphaFoldDB" id="A0A9W7W3V5"/>
<dbReference type="Proteomes" id="UP001138500">
    <property type="component" value="Unassembled WGS sequence"/>
</dbReference>
<evidence type="ECO:0000313" key="2">
    <source>
        <dbReference type="EMBL" id="KAH9830066.1"/>
    </source>
</evidence>
<sequence>MPLPAPQLTHIHTLLQRRQGFQFPPRQRLPLLRVLVVERLHDLPSGGALGEESLVEVAGLGAGGREEGDVGGGVGVVGREGGGVWRRGVGGGGELGLAFGVEVVNGVEIAVEVVGVGGGGVGGWWRVAEEEFALDVVFEDLADGAAFIGLSDALGVVPSSSGVGPQHLLAGGDARAAFLDGADVDLHAVDGFQERARDPLRDQRRRTGVLAELVDGEDAGADELGFGGGEVGEDETGTVAQDDAVGEVDGLEVLGLAWGGGYTHFLGAKEGVDGGGFSDVGVADEADGGFAARRIGSLGGVLEEELFEVVGGEDASAVLGGEGDTVELFFATDSFLVHPLLLLIMPVLEMDSLGLLCNLVAVRVDVCWIDFFLDVALIQFVVILAVFFLLVILVLFLLLLLLLLPLLLLLAVLTVIFRLVFLLCQSIKRILPGLLPRLVHLPRQLGRKESEIDLVLDEPIRPRGPLLRGHHIGLVDQEQIPLVRVDLLDVVLQVLGAEQQGIPRIDNLHDQITPLDDPPQLPPDLQIPLERRQQQIVDLLQLGQTAPPLQHAGPLPLIQLARRRALVPAGAAGHGQPLPLGVLLPDDAALLVGGQQVGVALVGVDDLDVVHLLGGEVGAGQLGGAEELVEGGLLGDGAHLDPVGLPLGGGDIVVALLVAAADLAVRGGGGLVHVGRLVPEAVVHEGVAEPDALLALGEHHDD</sequence>
<gene>
    <name evidence="2" type="ORF">Tdes44962_MAKER09090</name>
</gene>
<accession>A0A9W7W3V5</accession>
<protein>
    <submittedName>
        <fullName evidence="2">Uncharacterized protein</fullName>
    </submittedName>
</protein>
<name>A0A9W7W3V5_9PEZI</name>
<dbReference type="EMBL" id="RIBY02001312">
    <property type="protein sequence ID" value="KAH9830066.1"/>
    <property type="molecule type" value="Genomic_DNA"/>
</dbReference>
<feature type="transmembrane region" description="Helical" evidence="1">
    <location>
        <begin position="402"/>
        <end position="424"/>
    </location>
</feature>
<keyword evidence="1" id="KW-0472">Membrane</keyword>
<comment type="caution">
    <text evidence="2">The sequence shown here is derived from an EMBL/GenBank/DDBJ whole genome shotgun (WGS) entry which is preliminary data.</text>
</comment>
<organism evidence="2 3">
    <name type="scientific">Teratosphaeria destructans</name>
    <dbReference type="NCBI Taxonomy" id="418781"/>
    <lineage>
        <taxon>Eukaryota</taxon>
        <taxon>Fungi</taxon>
        <taxon>Dikarya</taxon>
        <taxon>Ascomycota</taxon>
        <taxon>Pezizomycotina</taxon>
        <taxon>Dothideomycetes</taxon>
        <taxon>Dothideomycetidae</taxon>
        <taxon>Mycosphaerellales</taxon>
        <taxon>Teratosphaeriaceae</taxon>
        <taxon>Teratosphaeria</taxon>
    </lineage>
</organism>
<reference evidence="2 3" key="1">
    <citation type="journal article" date="2018" name="IMA Fungus">
        <title>IMA Genome-F 10: Nine draft genome sequences of Claviceps purpurea s.lat., including C. arundinis, C. humidiphila, and C. cf. spartinae, pseudomolecules for the pitch canker pathogen Fusarium circinatum, draft genome of Davidsoniella eucalypti, Grosmannia galeiformis, Quambalaria eucalypti, and Teratosphaeria destructans.</title>
        <authorList>
            <person name="Wingfield B.D."/>
            <person name="Liu M."/>
            <person name="Nguyen H.D."/>
            <person name="Lane F.A."/>
            <person name="Morgan S.W."/>
            <person name="De Vos L."/>
            <person name="Wilken P.M."/>
            <person name="Duong T.A."/>
            <person name="Aylward J."/>
            <person name="Coetzee M.P."/>
            <person name="Dadej K."/>
            <person name="De Beer Z.W."/>
            <person name="Findlay W."/>
            <person name="Havenga M."/>
            <person name="Kolarik M."/>
            <person name="Menzies J.G."/>
            <person name="Naidoo K."/>
            <person name="Pochopski O."/>
            <person name="Shoukouhi P."/>
            <person name="Santana Q.C."/>
            <person name="Seifert K.A."/>
            <person name="Soal N."/>
            <person name="Steenkamp E.T."/>
            <person name="Tatham C.T."/>
            <person name="van der Nest M.A."/>
            <person name="Wingfield M.J."/>
        </authorList>
    </citation>
    <scope>NUCLEOTIDE SEQUENCE [LARGE SCALE GENOMIC DNA]</scope>
    <source>
        <strain evidence="2">CMW44962</strain>
    </source>
</reference>
<evidence type="ECO:0000313" key="3">
    <source>
        <dbReference type="Proteomes" id="UP001138500"/>
    </source>
</evidence>
<evidence type="ECO:0000256" key="1">
    <source>
        <dbReference type="SAM" id="Phobius"/>
    </source>
</evidence>
<feature type="transmembrane region" description="Helical" evidence="1">
    <location>
        <begin position="371"/>
        <end position="396"/>
    </location>
</feature>
<keyword evidence="3" id="KW-1185">Reference proteome</keyword>
<reference evidence="2 3" key="2">
    <citation type="journal article" date="2021" name="Curr. Genet.">
        <title>Genetic response to nitrogen starvation in the aggressive Eucalyptus foliar pathogen Teratosphaeria destructans.</title>
        <authorList>
            <person name="Havenga M."/>
            <person name="Wingfield B.D."/>
            <person name="Wingfield M.J."/>
            <person name="Dreyer L.L."/>
            <person name="Roets F."/>
            <person name="Aylward J."/>
        </authorList>
    </citation>
    <scope>NUCLEOTIDE SEQUENCE [LARGE SCALE GENOMIC DNA]</scope>
    <source>
        <strain evidence="2">CMW44962</strain>
    </source>
</reference>
<keyword evidence="1" id="KW-0812">Transmembrane</keyword>
<proteinExistence type="predicted"/>